<evidence type="ECO:0000313" key="4">
    <source>
        <dbReference type="EMBL" id="KAH7354000.1"/>
    </source>
</evidence>
<protein>
    <recommendedName>
        <fullName evidence="3">DUF7580 domain-containing protein</fullName>
    </recommendedName>
</protein>
<gene>
    <name evidence="4" type="ORF">B0T11DRAFT_122610</name>
</gene>
<feature type="chain" id="PRO_5035480750" description="DUF7580 domain-containing protein" evidence="2">
    <location>
        <begin position="21"/>
        <end position="582"/>
    </location>
</feature>
<accession>A0A8K0T8V6</accession>
<comment type="caution">
    <text evidence="4">The sequence shown here is derived from an EMBL/GenBank/DDBJ whole genome shotgun (WGS) entry which is preliminary data.</text>
</comment>
<evidence type="ECO:0000256" key="2">
    <source>
        <dbReference type="SAM" id="SignalP"/>
    </source>
</evidence>
<evidence type="ECO:0000259" key="3">
    <source>
        <dbReference type="Pfam" id="PF24476"/>
    </source>
</evidence>
<evidence type="ECO:0000313" key="5">
    <source>
        <dbReference type="Proteomes" id="UP000813385"/>
    </source>
</evidence>
<dbReference type="InterPro" id="IPR056002">
    <property type="entry name" value="DUF7580"/>
</dbReference>
<evidence type="ECO:0000256" key="1">
    <source>
        <dbReference type="SAM" id="MobiDB-lite"/>
    </source>
</evidence>
<dbReference type="PANTHER" id="PTHR35186">
    <property type="entry name" value="ANK_REP_REGION DOMAIN-CONTAINING PROTEIN"/>
    <property type="match status" value="1"/>
</dbReference>
<sequence length="582" mass="65960">MSGFEIAGLVLGAFPLAILALEKHREVATRLGLFYKIKLEHKKCMDDLVYQQLYLKRHLRKLILPLKVNYDDAKINELLADPDGPGWKDATVSAMFEERLQDSYELYLSYIQSIKETMDRLNHELAADSDTIQDQVQPSAGKIRVRSQESRQFQRYRIKFSNGEAVRNRLFSELQEYNAKLEQLLESSDKDASLVRQTTGARTTVMDATLCTFWIQAAKVFRALVTAWTCQCRQQHCAKLQLQHRTTKKKPEFNILFETEGLEPLPWEKRRAKISEGADQVAAIFETRTAVVPQRSLPLRGPSPTRRTAPPPKSALKAQGPKKSNAVGFLVPPPPAITVTHVQAAAQLGRNTKITSLCSSLSQLEKDCCGYLSDDDCRYYVYSEVCESHGWQTHVTLEDILKGHTKPRPSRRQRYAISLIVASSFVQLLETPWLPDSLSKSDILFFQDDSREGFKLDQPHVTRRFVDRVLVSDGSQPTNLSRSLEELGILLLELCFGSALEDQPYRKAYREADGDERMRRGCNLLAARDWLADVEEEAGIGYSEAIAWCLKGNHSAQGTSGKGWREEMLRSVIQPLQSCTDF</sequence>
<feature type="region of interest" description="Disordered" evidence="1">
    <location>
        <begin position="295"/>
        <end position="325"/>
    </location>
</feature>
<dbReference type="Pfam" id="PF24476">
    <property type="entry name" value="DUF7580"/>
    <property type="match status" value="1"/>
</dbReference>
<reference evidence="4" key="1">
    <citation type="journal article" date="2021" name="Nat. Commun.">
        <title>Genetic determinants of endophytism in the Arabidopsis root mycobiome.</title>
        <authorList>
            <person name="Mesny F."/>
            <person name="Miyauchi S."/>
            <person name="Thiergart T."/>
            <person name="Pickel B."/>
            <person name="Atanasova L."/>
            <person name="Karlsson M."/>
            <person name="Huettel B."/>
            <person name="Barry K.W."/>
            <person name="Haridas S."/>
            <person name="Chen C."/>
            <person name="Bauer D."/>
            <person name="Andreopoulos W."/>
            <person name="Pangilinan J."/>
            <person name="LaButti K."/>
            <person name="Riley R."/>
            <person name="Lipzen A."/>
            <person name="Clum A."/>
            <person name="Drula E."/>
            <person name="Henrissat B."/>
            <person name="Kohler A."/>
            <person name="Grigoriev I.V."/>
            <person name="Martin F.M."/>
            <person name="Hacquard S."/>
        </authorList>
    </citation>
    <scope>NUCLEOTIDE SEQUENCE</scope>
    <source>
        <strain evidence="4">MPI-CAGE-AT-0016</strain>
    </source>
</reference>
<name>A0A8K0T8V6_9PEZI</name>
<dbReference type="Proteomes" id="UP000813385">
    <property type="component" value="Unassembled WGS sequence"/>
</dbReference>
<dbReference type="EMBL" id="JAGPXD010000005">
    <property type="protein sequence ID" value="KAH7354000.1"/>
    <property type="molecule type" value="Genomic_DNA"/>
</dbReference>
<keyword evidence="5" id="KW-1185">Reference proteome</keyword>
<keyword evidence="2" id="KW-0732">Signal</keyword>
<feature type="signal peptide" evidence="2">
    <location>
        <begin position="1"/>
        <end position="20"/>
    </location>
</feature>
<dbReference type="OrthoDB" id="3565018at2759"/>
<proteinExistence type="predicted"/>
<organism evidence="4 5">
    <name type="scientific">Plectosphaerella cucumerina</name>
    <dbReference type="NCBI Taxonomy" id="40658"/>
    <lineage>
        <taxon>Eukaryota</taxon>
        <taxon>Fungi</taxon>
        <taxon>Dikarya</taxon>
        <taxon>Ascomycota</taxon>
        <taxon>Pezizomycotina</taxon>
        <taxon>Sordariomycetes</taxon>
        <taxon>Hypocreomycetidae</taxon>
        <taxon>Glomerellales</taxon>
        <taxon>Plectosphaerellaceae</taxon>
        <taxon>Plectosphaerella</taxon>
    </lineage>
</organism>
<feature type="domain" description="DUF7580" evidence="3">
    <location>
        <begin position="352"/>
        <end position="577"/>
    </location>
</feature>
<dbReference type="AlphaFoldDB" id="A0A8K0T8V6"/>
<dbReference type="PANTHER" id="PTHR35186:SF4">
    <property type="entry name" value="PRION-INHIBITION AND PROPAGATION HELO DOMAIN-CONTAINING PROTEIN"/>
    <property type="match status" value="1"/>
</dbReference>